<evidence type="ECO:0000256" key="10">
    <source>
        <dbReference type="ARBA" id="ARBA00031484"/>
    </source>
</evidence>
<evidence type="ECO:0000256" key="15">
    <source>
        <dbReference type="SAM" id="Phobius"/>
    </source>
</evidence>
<dbReference type="RefSeq" id="WP_106725006.1">
    <property type="nucleotide sequence ID" value="NZ_PXYL01000007.1"/>
</dbReference>
<dbReference type="GO" id="GO:0003755">
    <property type="term" value="F:peptidyl-prolyl cis-trans isomerase activity"/>
    <property type="evidence" value="ECO:0007669"/>
    <property type="project" value="UniProtKB-KW"/>
</dbReference>
<dbReference type="Gene3D" id="3.10.50.40">
    <property type="match status" value="1"/>
</dbReference>
<dbReference type="EMBL" id="PXYL01000007">
    <property type="protein sequence ID" value="PSJ59864.1"/>
    <property type="molecule type" value="Genomic_DNA"/>
</dbReference>
<keyword evidence="7 15" id="KW-0472">Membrane</keyword>
<evidence type="ECO:0000256" key="1">
    <source>
        <dbReference type="ARBA" id="ARBA00004382"/>
    </source>
</evidence>
<dbReference type="PANTHER" id="PTHR47529">
    <property type="entry name" value="PEPTIDYL-PROLYL CIS-TRANS ISOMERASE D"/>
    <property type="match status" value="1"/>
</dbReference>
<dbReference type="AlphaFoldDB" id="A0A2P7SBH5"/>
<dbReference type="Proteomes" id="UP000240653">
    <property type="component" value="Unassembled WGS sequence"/>
</dbReference>
<gene>
    <name evidence="17" type="ORF">C7I85_16145</name>
</gene>
<dbReference type="InterPro" id="IPR000297">
    <property type="entry name" value="PPIase_PpiC"/>
</dbReference>
<keyword evidence="3" id="KW-1003">Cell membrane</keyword>
<evidence type="ECO:0000256" key="9">
    <source>
        <dbReference type="ARBA" id="ARBA00030642"/>
    </source>
</evidence>
<dbReference type="SUPFAM" id="SSF109998">
    <property type="entry name" value="Triger factor/SurA peptide-binding domain-like"/>
    <property type="match status" value="1"/>
</dbReference>
<evidence type="ECO:0000256" key="12">
    <source>
        <dbReference type="ARBA" id="ARBA00040743"/>
    </source>
</evidence>
<comment type="caution">
    <text evidence="17">The sequence shown here is derived from an EMBL/GenBank/DDBJ whole genome shotgun (WGS) entry which is preliminary data.</text>
</comment>
<dbReference type="InterPro" id="IPR027304">
    <property type="entry name" value="Trigger_fact/SurA_dom_sf"/>
</dbReference>
<feature type="transmembrane region" description="Helical" evidence="15">
    <location>
        <begin position="12"/>
        <end position="30"/>
    </location>
</feature>
<evidence type="ECO:0000259" key="16">
    <source>
        <dbReference type="PROSITE" id="PS50198"/>
    </source>
</evidence>
<dbReference type="InterPro" id="IPR046357">
    <property type="entry name" value="PPIase_dom_sf"/>
</dbReference>
<comment type="subcellular location">
    <subcellularLocation>
        <location evidence="1">Cell inner membrane</location>
        <topology evidence="1">Single-pass type II membrane protein</topology>
        <orientation evidence="1">Periplasmic side</orientation>
    </subcellularLocation>
</comment>
<evidence type="ECO:0000256" key="2">
    <source>
        <dbReference type="ARBA" id="ARBA00018370"/>
    </source>
</evidence>
<feature type="domain" description="PpiC" evidence="16">
    <location>
        <begin position="268"/>
        <end position="355"/>
    </location>
</feature>
<proteinExistence type="inferred from homology"/>
<dbReference type="Pfam" id="PF13624">
    <property type="entry name" value="SurA_N_3"/>
    <property type="match status" value="1"/>
</dbReference>
<sequence>MLDSLRNAAGTWVAKLLLLMLVVSFAIWGITGKMMEGHSGGNKVVTVGGTTVSINDYRLAFDRQVNMLQQQLGQRLTREQMKAFGLENQVLSQLVAGALLDEQARKMGLGLSKDRLAALTAEDPAFQGADGRFNRQQFEYVIRQLGMRPDDYFANRSQVAIRQQIVEAISDGFKAPDTFLRGVALYRGEDRTVDYLVLPKSLVEPISAPSNDVLSAWFEENKKKYAAPEFRKISYVKLEPSDIIDEKSITDDQVREEYEKNKARYTTPEQRTIEQIVFKSPEAATAALDSIKGGATFDKIAAGEGKTEADILLGTVSKDKIADKAIADAAFSLSANEVSPVVQGQFGPVLLRVTEIKPEVVKPLEEVAAEIRTRLALAEANRQLMEVHDAYEDARAAGDSMKDAAAKSHLKVVTIDAIDRAGQDSNGQAISTLPQSPQLLQAVFQAEVDADNPPITMGSTGYVFYEVDGITPARDRTLDEVKDKAIADWTKAETEKRLAAKGEELSKRLKDGSTLDTLATEMSLEKQTKRGLKREADDGDFGRAGVSAVFGVAQNGVGVFPSPSGDAQVLFKVTDVSEPVAADASSVPEDLRNQFARGIGDDMLDELVAKLQAEYSVSVNQSAISQALAF</sequence>
<evidence type="ECO:0000256" key="5">
    <source>
        <dbReference type="ARBA" id="ARBA00022692"/>
    </source>
</evidence>
<dbReference type="SUPFAM" id="SSF54534">
    <property type="entry name" value="FKBP-like"/>
    <property type="match status" value="1"/>
</dbReference>
<keyword evidence="8" id="KW-0143">Chaperone</keyword>
<reference evidence="17 18" key="1">
    <citation type="submission" date="2018-03" db="EMBL/GenBank/DDBJ databases">
        <title>The draft genome of Mesorhizobium soli JCM 19897.</title>
        <authorList>
            <person name="Li L."/>
            <person name="Liu L."/>
            <person name="Liang L."/>
            <person name="Wang T."/>
            <person name="Zhang X."/>
        </authorList>
    </citation>
    <scope>NUCLEOTIDE SEQUENCE [LARGE SCALE GENOMIC DNA]</scope>
    <source>
        <strain evidence="17 18">JCM 19897</strain>
    </source>
</reference>
<evidence type="ECO:0000256" key="8">
    <source>
        <dbReference type="ARBA" id="ARBA00023186"/>
    </source>
</evidence>
<evidence type="ECO:0000313" key="18">
    <source>
        <dbReference type="Proteomes" id="UP000240653"/>
    </source>
</evidence>
<dbReference type="OrthoDB" id="9768393at2"/>
<keyword evidence="6 15" id="KW-1133">Transmembrane helix</keyword>
<organism evidence="17 18">
    <name type="scientific">Pseudaminobacter soli</name>
    <name type="common">ex Li et al. 2025</name>
    <dbReference type="NCBI Taxonomy" id="1295366"/>
    <lineage>
        <taxon>Bacteria</taxon>
        <taxon>Pseudomonadati</taxon>
        <taxon>Pseudomonadota</taxon>
        <taxon>Alphaproteobacteria</taxon>
        <taxon>Hyphomicrobiales</taxon>
        <taxon>Phyllobacteriaceae</taxon>
        <taxon>Pseudaminobacter</taxon>
    </lineage>
</organism>
<evidence type="ECO:0000256" key="4">
    <source>
        <dbReference type="ARBA" id="ARBA00022519"/>
    </source>
</evidence>
<evidence type="ECO:0000256" key="13">
    <source>
        <dbReference type="ARBA" id="ARBA00042775"/>
    </source>
</evidence>
<evidence type="ECO:0000313" key="17">
    <source>
        <dbReference type="EMBL" id="PSJ59864.1"/>
    </source>
</evidence>
<evidence type="ECO:0000256" key="7">
    <source>
        <dbReference type="ARBA" id="ARBA00023136"/>
    </source>
</evidence>
<evidence type="ECO:0000256" key="3">
    <source>
        <dbReference type="ARBA" id="ARBA00022475"/>
    </source>
</evidence>
<dbReference type="PANTHER" id="PTHR47529:SF1">
    <property type="entry name" value="PERIPLASMIC CHAPERONE PPID"/>
    <property type="match status" value="1"/>
</dbReference>
<dbReference type="PROSITE" id="PS50198">
    <property type="entry name" value="PPIC_PPIASE_2"/>
    <property type="match status" value="1"/>
</dbReference>
<comment type="similarity">
    <text evidence="11">Belongs to the PpiD chaperone family.</text>
</comment>
<dbReference type="InterPro" id="IPR052029">
    <property type="entry name" value="PpiD_chaperone"/>
</dbReference>
<keyword evidence="18" id="KW-1185">Reference proteome</keyword>
<keyword evidence="4" id="KW-0997">Cell inner membrane</keyword>
<name>A0A2P7SBH5_9HYPH</name>
<dbReference type="GO" id="GO:0005886">
    <property type="term" value="C:plasma membrane"/>
    <property type="evidence" value="ECO:0007669"/>
    <property type="project" value="UniProtKB-SubCell"/>
</dbReference>
<keyword evidence="14 17" id="KW-0413">Isomerase</keyword>
<evidence type="ECO:0000256" key="11">
    <source>
        <dbReference type="ARBA" id="ARBA00038408"/>
    </source>
</evidence>
<dbReference type="Pfam" id="PF13145">
    <property type="entry name" value="Rotamase_2"/>
    <property type="match status" value="2"/>
</dbReference>
<evidence type="ECO:0000256" key="6">
    <source>
        <dbReference type="ARBA" id="ARBA00022989"/>
    </source>
</evidence>
<keyword evidence="5 15" id="KW-0812">Transmembrane</keyword>
<keyword evidence="14" id="KW-0697">Rotamase</keyword>
<evidence type="ECO:0000256" key="14">
    <source>
        <dbReference type="PROSITE-ProRule" id="PRU00278"/>
    </source>
</evidence>
<protein>
    <recommendedName>
        <fullName evidence="2">Parvulin-like PPIase</fullName>
    </recommendedName>
    <alternativeName>
        <fullName evidence="9">Peptidyl-prolyl cis-trans isomerase plp</fullName>
    </alternativeName>
    <alternativeName>
        <fullName evidence="12">Periplasmic chaperone PpiD</fullName>
    </alternativeName>
    <alternativeName>
        <fullName evidence="13">Periplasmic folding chaperone</fullName>
    </alternativeName>
    <alternativeName>
        <fullName evidence="10">Rotamase plp</fullName>
    </alternativeName>
</protein>
<accession>A0A2P7SBH5</accession>